<name>D8SW45_SELML</name>
<dbReference type="NCBIfam" id="TIGR00756">
    <property type="entry name" value="PPR"/>
    <property type="match status" value="1"/>
</dbReference>
<dbReference type="Pfam" id="PF01535">
    <property type="entry name" value="PPR"/>
    <property type="match status" value="4"/>
</dbReference>
<dbReference type="EMBL" id="GL377647">
    <property type="protein sequence ID" value="EFJ11428.1"/>
    <property type="molecule type" value="Genomic_DNA"/>
</dbReference>
<dbReference type="InterPro" id="IPR002885">
    <property type="entry name" value="PPR_rpt"/>
</dbReference>
<evidence type="ECO:0000256" key="5">
    <source>
        <dbReference type="ARBA" id="ARBA00022777"/>
    </source>
</evidence>
<keyword evidence="4 9" id="KW-0547">Nucleotide-binding</keyword>
<protein>
    <recommendedName>
        <fullName evidence="12">Gnk2-homologous domain-containing protein</fullName>
    </recommendedName>
</protein>
<accession>D8SW45</accession>
<dbReference type="Proteomes" id="UP000001514">
    <property type="component" value="Unassembled WGS sequence"/>
</dbReference>
<dbReference type="HOGENOM" id="CLU_022743_0_0_1"/>
<dbReference type="GO" id="GO:0005524">
    <property type="term" value="F:ATP binding"/>
    <property type="evidence" value="ECO:0007669"/>
    <property type="project" value="UniProtKB-UniRule"/>
</dbReference>
<sequence>MRSSPRSMVMDARSYATAIRAHGSVMDLEGIRKLHAEIDRASRESGRDLIDPVVASCLVDAYGRCGSMDEAERFFVSSSSSRDLISWSALVAGYSRQGDAERAIYHFQRMRDEGFDAHDRAAALLCVLSACAHTGRVEQGKKFLAEILGSSLSMAGIGIEHYHCAIDMLGRADRLEEAVALVERVRSMGSSRSAMRPNAVTWSSVIDASRRSGRVGVARTAFEELVKFQEEEQSFPSQGRETMADHPPSLDFVLAIAMIAIAALARGAHAQFTSNSTANATFSCSDAYTFTSRQMGANIQTVLATLLDQGPAAGGFKSMSSGNLGDTVYGLIQCRGDITAQECSSCARSASQLLNSTCVRNSTKGGRVYLDHCFLRYEDHFFSSTLDIVSSIANCSTPSSSLAIFQPNSKTALEFLEIRVPQSARKYVAAVAGIESAAPAYALGQCVPDLSAADCAACLAAAENVIASTCRGGGGGVCYYASCTLFFQGSKFFQGIAENATLPSGSKGKKTLGLAIGIPIAGVAALLLLVLGYFILKRRKKLPKKQEPAREEFDELQLTLHRGPVTFSYDLLRRATEDFSDDKKLGEGGFGAVYKGTFGDGTEIAIKKLSVSSKQGEQQFLNEVQAWQLHSDGLLANLLDPKLIRSSSNEQERMLVQAIHIALMCTQASPQARPSMSHVVAMLSGHSNVNVPLSATFDIRAMNPRFYSSSSNSAASDPKNRRSKTFSTPPEPR</sequence>
<evidence type="ECO:0000256" key="3">
    <source>
        <dbReference type="ARBA" id="ARBA00022737"/>
    </source>
</evidence>
<feature type="repeat" description="PPR" evidence="8">
    <location>
        <begin position="83"/>
        <end position="117"/>
    </location>
</feature>
<keyword evidence="1" id="KW-0723">Serine/threonine-protein kinase</keyword>
<keyword evidence="11" id="KW-0812">Transmembrane</keyword>
<keyword evidence="3" id="KW-0677">Repeat</keyword>
<keyword evidence="5" id="KW-0418">Kinase</keyword>
<dbReference type="PROSITE" id="PS00107">
    <property type="entry name" value="PROTEIN_KINASE_ATP"/>
    <property type="match status" value="1"/>
</dbReference>
<dbReference type="Gramene" id="EFJ11428">
    <property type="protein sequence ID" value="EFJ11428"/>
    <property type="gene ID" value="SELMODRAFT_426357"/>
</dbReference>
<dbReference type="InterPro" id="IPR011009">
    <property type="entry name" value="Kinase-like_dom_sf"/>
</dbReference>
<dbReference type="PANTHER" id="PTHR47973">
    <property type="entry name" value="CYSTEINE-RICH RECEPTOR-LIKE PROTEIN KINASE 3"/>
    <property type="match status" value="1"/>
</dbReference>
<evidence type="ECO:0000313" key="13">
    <source>
        <dbReference type="EMBL" id="EFJ11428.1"/>
    </source>
</evidence>
<evidence type="ECO:0000259" key="12">
    <source>
        <dbReference type="PROSITE" id="PS51473"/>
    </source>
</evidence>
<dbReference type="SUPFAM" id="SSF56112">
    <property type="entry name" value="Protein kinase-like (PK-like)"/>
    <property type="match status" value="1"/>
</dbReference>
<evidence type="ECO:0000256" key="1">
    <source>
        <dbReference type="ARBA" id="ARBA00022527"/>
    </source>
</evidence>
<organism evidence="14">
    <name type="scientific">Selaginella moellendorffii</name>
    <name type="common">Spikemoss</name>
    <dbReference type="NCBI Taxonomy" id="88036"/>
    <lineage>
        <taxon>Eukaryota</taxon>
        <taxon>Viridiplantae</taxon>
        <taxon>Streptophyta</taxon>
        <taxon>Embryophyta</taxon>
        <taxon>Tracheophyta</taxon>
        <taxon>Lycopodiopsida</taxon>
        <taxon>Selaginellales</taxon>
        <taxon>Selaginellaceae</taxon>
        <taxon>Selaginella</taxon>
    </lineage>
</organism>
<dbReference type="Gene3D" id="1.25.40.10">
    <property type="entry name" value="Tetratricopeptide repeat domain"/>
    <property type="match status" value="2"/>
</dbReference>
<feature type="region of interest" description="Disordered" evidence="10">
    <location>
        <begin position="708"/>
        <end position="733"/>
    </location>
</feature>
<evidence type="ECO:0000256" key="4">
    <source>
        <dbReference type="ARBA" id="ARBA00022741"/>
    </source>
</evidence>
<evidence type="ECO:0000256" key="11">
    <source>
        <dbReference type="SAM" id="Phobius"/>
    </source>
</evidence>
<dbReference type="AlphaFoldDB" id="D8SW45"/>
<keyword evidence="14" id="KW-1185">Reference proteome</keyword>
<keyword evidence="2" id="KW-0808">Transferase</keyword>
<evidence type="ECO:0000256" key="6">
    <source>
        <dbReference type="ARBA" id="ARBA00022840"/>
    </source>
</evidence>
<keyword evidence="6 9" id="KW-0067">ATP-binding</keyword>
<dbReference type="InterPro" id="IPR017441">
    <property type="entry name" value="Protein_kinase_ATP_BS"/>
</dbReference>
<gene>
    <name evidence="13" type="ORF">SELMODRAFT_426357</name>
</gene>
<dbReference type="PROSITE" id="PS51375">
    <property type="entry name" value="PPR"/>
    <property type="match status" value="1"/>
</dbReference>
<dbReference type="InterPro" id="IPR052059">
    <property type="entry name" value="CR_Ser/Thr_kinase"/>
</dbReference>
<evidence type="ECO:0000256" key="2">
    <source>
        <dbReference type="ARBA" id="ARBA00022679"/>
    </source>
</evidence>
<dbReference type="eggNOG" id="KOG4197">
    <property type="taxonomic scope" value="Eukaryota"/>
</dbReference>
<keyword evidence="11" id="KW-1133">Transmembrane helix</keyword>
<keyword evidence="7" id="KW-0675">Receptor</keyword>
<feature type="transmembrane region" description="Helical" evidence="11">
    <location>
        <begin position="512"/>
        <end position="536"/>
    </location>
</feature>
<dbReference type="Gene3D" id="3.30.200.20">
    <property type="entry name" value="Phosphorylase Kinase, domain 1"/>
    <property type="match status" value="1"/>
</dbReference>
<dbReference type="OMA" id="FPSQGRE"/>
<feature type="domain" description="Gnk2-homologous" evidence="12">
    <location>
        <begin position="277"/>
        <end position="382"/>
    </location>
</feature>
<dbReference type="InParanoid" id="D8SW45"/>
<evidence type="ECO:0000256" key="8">
    <source>
        <dbReference type="PROSITE-ProRule" id="PRU00708"/>
    </source>
</evidence>
<keyword evidence="11" id="KW-0472">Membrane</keyword>
<dbReference type="STRING" id="88036.D8SW45"/>
<dbReference type="Gene3D" id="3.30.430.20">
    <property type="entry name" value="Gnk2 domain, C-X8-C-X2-C motif"/>
    <property type="match status" value="2"/>
</dbReference>
<dbReference type="InterPro" id="IPR002902">
    <property type="entry name" value="GNK2"/>
</dbReference>
<evidence type="ECO:0000256" key="7">
    <source>
        <dbReference type="ARBA" id="ARBA00023170"/>
    </source>
</evidence>
<dbReference type="GO" id="GO:0004674">
    <property type="term" value="F:protein serine/threonine kinase activity"/>
    <property type="evidence" value="ECO:0000318"/>
    <property type="project" value="GO_Central"/>
</dbReference>
<dbReference type="KEGG" id="smo:SELMODRAFT_426357"/>
<proteinExistence type="predicted"/>
<evidence type="ECO:0000256" key="9">
    <source>
        <dbReference type="PROSITE-ProRule" id="PRU10141"/>
    </source>
</evidence>
<dbReference type="Pfam" id="PF01657">
    <property type="entry name" value="Stress-antifung"/>
    <property type="match status" value="2"/>
</dbReference>
<reference evidence="13 14" key="1">
    <citation type="journal article" date="2011" name="Science">
        <title>The Selaginella genome identifies genetic changes associated with the evolution of vascular plants.</title>
        <authorList>
            <person name="Banks J.A."/>
            <person name="Nishiyama T."/>
            <person name="Hasebe M."/>
            <person name="Bowman J.L."/>
            <person name="Gribskov M."/>
            <person name="dePamphilis C."/>
            <person name="Albert V.A."/>
            <person name="Aono N."/>
            <person name="Aoyama T."/>
            <person name="Ambrose B.A."/>
            <person name="Ashton N.W."/>
            <person name="Axtell M.J."/>
            <person name="Barker E."/>
            <person name="Barker M.S."/>
            <person name="Bennetzen J.L."/>
            <person name="Bonawitz N.D."/>
            <person name="Chapple C."/>
            <person name="Cheng C."/>
            <person name="Correa L.G."/>
            <person name="Dacre M."/>
            <person name="DeBarry J."/>
            <person name="Dreyer I."/>
            <person name="Elias M."/>
            <person name="Engstrom E.M."/>
            <person name="Estelle M."/>
            <person name="Feng L."/>
            <person name="Finet C."/>
            <person name="Floyd S.K."/>
            <person name="Frommer W.B."/>
            <person name="Fujita T."/>
            <person name="Gramzow L."/>
            <person name="Gutensohn M."/>
            <person name="Harholt J."/>
            <person name="Hattori M."/>
            <person name="Heyl A."/>
            <person name="Hirai T."/>
            <person name="Hiwatashi Y."/>
            <person name="Ishikawa M."/>
            <person name="Iwata M."/>
            <person name="Karol K.G."/>
            <person name="Koehler B."/>
            <person name="Kolukisaoglu U."/>
            <person name="Kubo M."/>
            <person name="Kurata T."/>
            <person name="Lalonde S."/>
            <person name="Li K."/>
            <person name="Li Y."/>
            <person name="Litt A."/>
            <person name="Lyons E."/>
            <person name="Manning G."/>
            <person name="Maruyama T."/>
            <person name="Michael T.P."/>
            <person name="Mikami K."/>
            <person name="Miyazaki S."/>
            <person name="Morinaga S."/>
            <person name="Murata T."/>
            <person name="Mueller-Roeber B."/>
            <person name="Nelson D.R."/>
            <person name="Obara M."/>
            <person name="Oguri Y."/>
            <person name="Olmstead R.G."/>
            <person name="Onodera N."/>
            <person name="Petersen B.L."/>
            <person name="Pils B."/>
            <person name="Prigge M."/>
            <person name="Rensing S.A."/>
            <person name="Riano-Pachon D.M."/>
            <person name="Roberts A.W."/>
            <person name="Sato Y."/>
            <person name="Scheller H.V."/>
            <person name="Schulz B."/>
            <person name="Schulz C."/>
            <person name="Shakirov E.V."/>
            <person name="Shibagaki N."/>
            <person name="Shinohara N."/>
            <person name="Shippen D.E."/>
            <person name="Soerensen I."/>
            <person name="Sotooka R."/>
            <person name="Sugimoto N."/>
            <person name="Sugita M."/>
            <person name="Sumikawa N."/>
            <person name="Tanurdzic M."/>
            <person name="Theissen G."/>
            <person name="Ulvskov P."/>
            <person name="Wakazuki S."/>
            <person name="Weng J.K."/>
            <person name="Willats W.W."/>
            <person name="Wipf D."/>
            <person name="Wolf P.G."/>
            <person name="Yang L."/>
            <person name="Zimmer A.D."/>
            <person name="Zhu Q."/>
            <person name="Mitros T."/>
            <person name="Hellsten U."/>
            <person name="Loque D."/>
            <person name="Otillar R."/>
            <person name="Salamov A."/>
            <person name="Schmutz J."/>
            <person name="Shapiro H."/>
            <person name="Lindquist E."/>
            <person name="Lucas S."/>
            <person name="Rokhsar D."/>
            <person name="Grigoriev I.V."/>
        </authorList>
    </citation>
    <scope>NUCLEOTIDE SEQUENCE [LARGE SCALE GENOMIC DNA]</scope>
</reference>
<feature type="binding site" evidence="9">
    <location>
        <position position="608"/>
    </location>
    <ligand>
        <name>ATP</name>
        <dbReference type="ChEBI" id="CHEBI:30616"/>
    </ligand>
</feature>
<evidence type="ECO:0000313" key="14">
    <source>
        <dbReference type="Proteomes" id="UP000001514"/>
    </source>
</evidence>
<dbReference type="CDD" id="cd23509">
    <property type="entry name" value="Gnk2-like"/>
    <property type="match status" value="2"/>
</dbReference>
<dbReference type="InterPro" id="IPR038408">
    <property type="entry name" value="GNK2_sf"/>
</dbReference>
<dbReference type="PROSITE" id="PS51473">
    <property type="entry name" value="GNK2"/>
    <property type="match status" value="2"/>
</dbReference>
<dbReference type="InterPro" id="IPR011990">
    <property type="entry name" value="TPR-like_helical_dom_sf"/>
</dbReference>
<feature type="domain" description="Gnk2-homologous" evidence="12">
    <location>
        <begin position="387"/>
        <end position="492"/>
    </location>
</feature>
<evidence type="ECO:0000256" key="10">
    <source>
        <dbReference type="SAM" id="MobiDB-lite"/>
    </source>
</evidence>